<dbReference type="Pfam" id="PF19404">
    <property type="entry name" value="DUF5977"/>
    <property type="match status" value="2"/>
</dbReference>
<feature type="domain" description="DUF5977" evidence="1">
    <location>
        <begin position="1110"/>
        <end position="1173"/>
    </location>
</feature>
<evidence type="ECO:0000313" key="2">
    <source>
        <dbReference type="EMBL" id="SUJ10966.1"/>
    </source>
</evidence>
<gene>
    <name evidence="2" type="ORF">NCTC11388_02104</name>
</gene>
<protein>
    <recommendedName>
        <fullName evidence="1">DUF5977 domain-containing protein</fullName>
    </recommendedName>
</protein>
<evidence type="ECO:0000313" key="3">
    <source>
        <dbReference type="Proteomes" id="UP000254893"/>
    </source>
</evidence>
<dbReference type="RefSeq" id="WP_115170064.1">
    <property type="nucleotide sequence ID" value="NZ_UGYW01000002.1"/>
</dbReference>
<organism evidence="2 3">
    <name type="scientific">Sphingobacterium spiritivorum</name>
    <name type="common">Flavobacterium spiritivorum</name>
    <dbReference type="NCBI Taxonomy" id="258"/>
    <lineage>
        <taxon>Bacteria</taxon>
        <taxon>Pseudomonadati</taxon>
        <taxon>Bacteroidota</taxon>
        <taxon>Sphingobacteriia</taxon>
        <taxon>Sphingobacteriales</taxon>
        <taxon>Sphingobacteriaceae</taxon>
        <taxon>Sphingobacterium</taxon>
    </lineage>
</organism>
<dbReference type="Proteomes" id="UP000254893">
    <property type="component" value="Unassembled WGS sequence"/>
</dbReference>
<evidence type="ECO:0000259" key="1">
    <source>
        <dbReference type="Pfam" id="PF19404"/>
    </source>
</evidence>
<reference evidence="2 3" key="1">
    <citation type="submission" date="2018-06" db="EMBL/GenBank/DDBJ databases">
        <authorList>
            <consortium name="Pathogen Informatics"/>
            <person name="Doyle S."/>
        </authorList>
    </citation>
    <scope>NUCLEOTIDE SEQUENCE [LARGE SCALE GENOMIC DNA]</scope>
    <source>
        <strain evidence="2 3">NCTC11388</strain>
    </source>
</reference>
<sequence length="1346" mass="151696">MKVSKPVLILLALCSLYKIVYSQSVQKDEKFYPKSPNATMSQKFQEFPVEYSNGLPTINIPLYNLEVKGINIPITLKYHAGGIKTSEESSWVGLGWSLDCGGLITRNVKGNPDEGVLQQPRLTVYPLNDPNTGLYEEYHIEPPLQAKYNITGGVYADGEMYSPAVINQIKDSYEQWNTVDFGNNNVIHQDEKLTASDEGSDVYYLNVPGMGGKFMLDQYSRFKLLNSEEQPHIETEVLSRITTWRTHILKTKPTPQSLEMSYTSFIFGKWKIRDEKGLEYSLGNSSINKFFVDSVGGNEINEWYLDKIVNKNSGDSVLFEYQEVYREKSDASYAFRGEMSGLPSIEQIDIGSLPGKNSSRVSLLTRIKGTDIQAIFYRDNRYNIGNKLDSIIILDRDNKKLQKIVFYYDLFRNSNRLKLRGVEVRGKDDILKGSPYMFTYDETFIAKPDNPLSSEYTAYAQDYYGYYNRRTVPVPGVNDFAPQWPYTRLESLIGIIHPTGATTSYEFEPNTYSATFSDWNSLYNPLSSSDAGGMRIRKITHRDNATGNMQIKEFDYTSDGIDLSTGFLTIPPEKAFYISQYGVSKRPVMLFNRGSNRYEQIIGGAIVQYGQVTEKNIDNGFSAGKIEYIYHNYSPGDTPGKFYNNVSEGISDTNIGNFPNYFAKNEYTNLLAGRLKEKREYNSVNSILTREVYEYDIKSSDQRFAIINRESIVDNPWWNPSGMSPALSNNLYYKYINYFKLYNKLAYLNSTTKYAKDVNSGVELITKTINYHDSPNHNKLTMTKSVSSGTDTLTNRYVYALDYANQVEGNTVFQLLKTARINQLIASYTFRGQRLISSNIQLFKNFGTASSPALYPESIYTYLKGSSADFTSYNLLNNLSYPVGMLFSNVDFTKELMSTYSIKGNILSQKLSSNPLESYLWSDRSNQLIAKVSNAAPEEIAFTSFEPTAKGTWTFDESQVINDGFASQKGFSLSVGPISRNNLQTTQNYTLSYWVKGTSPLVVIGSVSVAQKAQVGNWTCFEHNITGVNALNIEGTGIIDELRLMPNGAHMTSYSYDSGFKLMVQSNDNALPTHYQYDGLGRLEFVQDFKRNILQQYNVNEVRNIIEKEFFSPEIKSSFSKVCPTGYLGSKETYMVPYGRYTSMQDPFTAYQLALDDLHTNGQNYADAIGSCSPAPSVYSSRSYEKNFDPENCATGLVPIRAVYNVPTGKYESSVSQAEADAKAAEDLLNNGQAYVNRTGVCKSMAESHKITLKTHPDFRGARATLYVISGGNIVENFPLTSQTVSFYVNKSPSITFRLEVIGFPPESEPVLNINGQNIYNPQTQQNYINLNGSFEITVELSGAII</sequence>
<proteinExistence type="predicted"/>
<accession>A0A380C110</accession>
<dbReference type="EMBL" id="UGYW01000002">
    <property type="protein sequence ID" value="SUJ10966.1"/>
    <property type="molecule type" value="Genomic_DNA"/>
</dbReference>
<dbReference type="InterPro" id="IPR046020">
    <property type="entry name" value="DUF5977"/>
</dbReference>
<name>A0A380C110_SPHSI</name>
<feature type="domain" description="DUF5977" evidence="1">
    <location>
        <begin position="1179"/>
        <end position="1243"/>
    </location>
</feature>